<comment type="subunit">
    <text evidence="6">Homo/heterodimer, or complexes of higher-order. The structure of beta-crystallin oligomers seems to be stabilized through interactions between the N-terminal arms.</text>
</comment>
<evidence type="ECO:0000256" key="1">
    <source>
        <dbReference type="ARBA" id="ARBA00003689"/>
    </source>
</evidence>
<dbReference type="GeneTree" id="ENSGT00940000160306"/>
<dbReference type="Pfam" id="PF00030">
    <property type="entry name" value="Crystall"/>
    <property type="match status" value="2"/>
</dbReference>
<dbReference type="FunFam" id="2.60.20.10:FF:000004">
    <property type="entry name" value="Crystallin beta A4"/>
    <property type="match status" value="1"/>
</dbReference>
<evidence type="ECO:0000256" key="3">
    <source>
        <dbReference type="ARBA" id="ARBA00011245"/>
    </source>
</evidence>
<feature type="domain" description="Beta/gamma crystallin 'Greek key'" evidence="12">
    <location>
        <begin position="192"/>
        <end position="240"/>
    </location>
</feature>
<dbReference type="InterPro" id="IPR011024">
    <property type="entry name" value="G_crystallin-like"/>
</dbReference>
<keyword evidence="5" id="KW-0677">Repeat</keyword>
<dbReference type="FunCoup" id="A0A6I8NZG8">
    <property type="interactions" value="6"/>
</dbReference>
<feature type="domain" description="Beta/gamma crystallin 'Greek key'" evidence="12">
    <location>
        <begin position="56"/>
        <end position="96"/>
    </location>
</feature>
<dbReference type="PANTHER" id="PTHR11818">
    <property type="entry name" value="BETA/GAMMA CRYSTALLIN"/>
    <property type="match status" value="1"/>
</dbReference>
<sequence>MRLLGRGEGSVVAGEHEDESEMDKGSLVSGTQAQEQREQEHISRMSSLSPQDSGRARLTLWEEEGFQGRRCELIGDCPSIRDRSGFRRVRSVKVESGAWVGFEHPDFQGQQFILERGDYPCWLAWSGSSGYHTDQLLSFRLLQCANHSDSRVTLFEGENFQGGKFEVNDDYPSLPAMGWTSSVVGSLMVGSGAWVAYQYPGYRGFQYVLERDRHGGEFRKYSELGTQAATGQIQSIRRIQQ</sequence>
<evidence type="ECO:0000256" key="4">
    <source>
        <dbReference type="ARBA" id="ARBA00022613"/>
    </source>
</evidence>
<comment type="subunit">
    <text evidence="3">Monomer.</text>
</comment>
<evidence type="ECO:0000256" key="2">
    <source>
        <dbReference type="ARBA" id="ARBA00009646"/>
    </source>
</evidence>
<protein>
    <recommendedName>
        <fullName evidence="7">Beta-crystallin A2</fullName>
    </recommendedName>
    <alternativeName>
        <fullName evidence="8">Beta-A2 crystallin</fullName>
    </alternativeName>
    <alternativeName>
        <fullName evidence="10">Gamma-N-crystallin</fullName>
    </alternativeName>
    <alternativeName>
        <fullName evidence="9">Gamma-crystallin N</fullName>
    </alternativeName>
</protein>
<evidence type="ECO:0000259" key="12">
    <source>
        <dbReference type="PROSITE" id="PS50915"/>
    </source>
</evidence>
<evidence type="ECO:0000256" key="8">
    <source>
        <dbReference type="ARBA" id="ARBA00042193"/>
    </source>
</evidence>
<evidence type="ECO:0000313" key="14">
    <source>
        <dbReference type="Proteomes" id="UP000002279"/>
    </source>
</evidence>
<dbReference type="PROSITE" id="PS50915">
    <property type="entry name" value="CRYSTALLIN_BETA_GAMMA"/>
    <property type="match status" value="3"/>
</dbReference>
<dbReference type="PRINTS" id="PR01367">
    <property type="entry name" value="BGCRYSTALLIN"/>
</dbReference>
<dbReference type="Proteomes" id="UP000002279">
    <property type="component" value="Chromosome 1"/>
</dbReference>
<dbReference type="InParanoid" id="A0A6I8NZG8"/>
<keyword evidence="4" id="KW-0273">Eye lens protein</keyword>
<reference evidence="13 14" key="1">
    <citation type="journal article" date="2008" name="Nature">
        <title>Genome analysis of the platypus reveals unique signatures of evolution.</title>
        <authorList>
            <person name="Warren W.C."/>
            <person name="Hillier L.W."/>
            <person name="Marshall Graves J.A."/>
            <person name="Birney E."/>
            <person name="Ponting C.P."/>
            <person name="Grutzner F."/>
            <person name="Belov K."/>
            <person name="Miller W."/>
            <person name="Clarke L."/>
            <person name="Chinwalla A.T."/>
            <person name="Yang S.P."/>
            <person name="Heger A."/>
            <person name="Locke D.P."/>
            <person name="Miethke P."/>
            <person name="Waters P.D."/>
            <person name="Veyrunes F."/>
            <person name="Fulton L."/>
            <person name="Fulton B."/>
            <person name="Graves T."/>
            <person name="Wallis J."/>
            <person name="Puente X.S."/>
            <person name="Lopez-Otin C."/>
            <person name="Ordonez G.R."/>
            <person name="Eichler E.E."/>
            <person name="Chen L."/>
            <person name="Cheng Z."/>
            <person name="Deakin J.E."/>
            <person name="Alsop A."/>
            <person name="Thompson K."/>
            <person name="Kirby P."/>
            <person name="Papenfuss A.T."/>
            <person name="Wakefield M.J."/>
            <person name="Olender T."/>
            <person name="Lancet D."/>
            <person name="Huttley G.A."/>
            <person name="Smit A.F."/>
            <person name="Pask A."/>
            <person name="Temple-Smith P."/>
            <person name="Batzer M.A."/>
            <person name="Walker J.A."/>
            <person name="Konkel M.K."/>
            <person name="Harris R.S."/>
            <person name="Whittington C.M."/>
            <person name="Wong E.S."/>
            <person name="Gemmell N.J."/>
            <person name="Buschiazzo E."/>
            <person name="Vargas Jentzsch I.M."/>
            <person name="Merkel A."/>
            <person name="Schmitz J."/>
            <person name="Zemann A."/>
            <person name="Churakov G."/>
            <person name="Kriegs J.O."/>
            <person name="Brosius J."/>
            <person name="Murchison E.P."/>
            <person name="Sachidanandam R."/>
            <person name="Smith C."/>
            <person name="Hannon G.J."/>
            <person name="Tsend-Ayush E."/>
            <person name="McMillan D."/>
            <person name="Attenborough R."/>
            <person name="Rens W."/>
            <person name="Ferguson-Smith M."/>
            <person name="Lefevre C.M."/>
            <person name="Sharp J.A."/>
            <person name="Nicholas K.R."/>
            <person name="Ray D.A."/>
            <person name="Kube M."/>
            <person name="Reinhardt R."/>
            <person name="Pringle T.H."/>
            <person name="Taylor J."/>
            <person name="Jones R.C."/>
            <person name="Nixon B."/>
            <person name="Dacheux J.L."/>
            <person name="Niwa H."/>
            <person name="Sekita Y."/>
            <person name="Huang X."/>
            <person name="Stark A."/>
            <person name="Kheradpour P."/>
            <person name="Kellis M."/>
            <person name="Flicek P."/>
            <person name="Chen Y."/>
            <person name="Webber C."/>
            <person name="Hardison R."/>
            <person name="Nelson J."/>
            <person name="Hallsworth-Pepin K."/>
            <person name="Delehaunty K."/>
            <person name="Markovic C."/>
            <person name="Minx P."/>
            <person name="Feng Y."/>
            <person name="Kremitzki C."/>
            <person name="Mitreva M."/>
            <person name="Glasscock J."/>
            <person name="Wylie T."/>
            <person name="Wohldmann P."/>
            <person name="Thiru P."/>
            <person name="Nhan M.N."/>
            <person name="Pohl C.S."/>
            <person name="Smith S.M."/>
            <person name="Hou S."/>
            <person name="Nefedov M."/>
            <person name="de Jong P.J."/>
            <person name="Renfree M.B."/>
            <person name="Mardis E.R."/>
            <person name="Wilson R.K."/>
        </authorList>
    </citation>
    <scope>NUCLEOTIDE SEQUENCE [LARGE SCALE GENOMIC DNA]</scope>
    <source>
        <strain evidence="13 14">Glennie</strain>
    </source>
</reference>
<name>A0A6I8NZG8_ORNAN</name>
<evidence type="ECO:0000256" key="5">
    <source>
        <dbReference type="ARBA" id="ARBA00022737"/>
    </source>
</evidence>
<dbReference type="SMART" id="SM00247">
    <property type="entry name" value="XTALbg"/>
    <property type="match status" value="2"/>
</dbReference>
<evidence type="ECO:0000256" key="7">
    <source>
        <dbReference type="ARBA" id="ARBA00040560"/>
    </source>
</evidence>
<reference evidence="13" key="2">
    <citation type="submission" date="2025-08" db="UniProtKB">
        <authorList>
            <consortium name="Ensembl"/>
        </authorList>
    </citation>
    <scope>IDENTIFICATION</scope>
    <source>
        <strain evidence="13">Glennie</strain>
    </source>
</reference>
<evidence type="ECO:0000256" key="10">
    <source>
        <dbReference type="ARBA" id="ARBA00081484"/>
    </source>
</evidence>
<dbReference type="InterPro" id="IPR050252">
    <property type="entry name" value="Beta/Gamma-Crystallin"/>
</dbReference>
<feature type="domain" description="Beta/gamma crystallin 'Greek key'" evidence="12">
    <location>
        <begin position="97"/>
        <end position="143"/>
    </location>
</feature>
<feature type="region of interest" description="Disordered" evidence="11">
    <location>
        <begin position="1"/>
        <end position="54"/>
    </location>
</feature>
<dbReference type="GO" id="GO:0042802">
    <property type="term" value="F:identical protein binding"/>
    <property type="evidence" value="ECO:0007669"/>
    <property type="project" value="Ensembl"/>
</dbReference>
<keyword evidence="14" id="KW-1185">Reference proteome</keyword>
<evidence type="ECO:0000256" key="11">
    <source>
        <dbReference type="SAM" id="MobiDB-lite"/>
    </source>
</evidence>
<proteinExistence type="inferred from homology"/>
<comment type="similarity">
    <text evidence="2">Belongs to the beta/gamma-crystallin family.</text>
</comment>
<reference evidence="13" key="3">
    <citation type="submission" date="2025-09" db="UniProtKB">
        <authorList>
            <consortium name="Ensembl"/>
        </authorList>
    </citation>
    <scope>IDENTIFICATION</scope>
    <source>
        <strain evidence="13">Glennie</strain>
    </source>
</reference>
<evidence type="ECO:0000256" key="9">
    <source>
        <dbReference type="ARBA" id="ARBA00069835"/>
    </source>
</evidence>
<comment type="function">
    <text evidence="1">Crystallins are the dominant structural components of the vertebrate eye lens.</text>
</comment>
<evidence type="ECO:0000313" key="13">
    <source>
        <dbReference type="Ensembl" id="ENSOANP00000046843.1"/>
    </source>
</evidence>
<dbReference type="Gene3D" id="2.60.20.10">
    <property type="entry name" value="Crystallins"/>
    <property type="match status" value="2"/>
</dbReference>
<dbReference type="GO" id="GO:0002088">
    <property type="term" value="P:lens development in camera-type eye"/>
    <property type="evidence" value="ECO:0000318"/>
    <property type="project" value="GO_Central"/>
</dbReference>
<dbReference type="PANTHER" id="PTHR11818:SF7">
    <property type="entry name" value="BETA-CRYSTALLIN A2"/>
    <property type="match status" value="1"/>
</dbReference>
<dbReference type="AlphaFoldDB" id="A0A6I8NZG8"/>
<dbReference type="GO" id="GO:0007601">
    <property type="term" value="P:visual perception"/>
    <property type="evidence" value="ECO:0000318"/>
    <property type="project" value="GO_Central"/>
</dbReference>
<dbReference type="SUPFAM" id="SSF49695">
    <property type="entry name" value="gamma-Crystallin-like"/>
    <property type="match status" value="1"/>
</dbReference>
<gene>
    <name evidence="13" type="primary">CRYBA2</name>
</gene>
<organism evidence="13 14">
    <name type="scientific">Ornithorhynchus anatinus</name>
    <name type="common">Duckbill platypus</name>
    <dbReference type="NCBI Taxonomy" id="9258"/>
    <lineage>
        <taxon>Eukaryota</taxon>
        <taxon>Metazoa</taxon>
        <taxon>Chordata</taxon>
        <taxon>Craniata</taxon>
        <taxon>Vertebrata</taxon>
        <taxon>Euteleostomi</taxon>
        <taxon>Mammalia</taxon>
        <taxon>Monotremata</taxon>
        <taxon>Ornithorhynchidae</taxon>
        <taxon>Ornithorhynchus</taxon>
    </lineage>
</organism>
<evidence type="ECO:0000256" key="6">
    <source>
        <dbReference type="ARBA" id="ARBA00025922"/>
    </source>
</evidence>
<accession>A0A6I8NZG8</accession>
<dbReference type="InterPro" id="IPR001064">
    <property type="entry name" value="Beta/gamma_crystallin"/>
</dbReference>
<dbReference type="Bgee" id="ENSOANG00000041884">
    <property type="expression patterns" value="Expressed in endometrium and 2 other cell types or tissues"/>
</dbReference>
<dbReference type="Ensembl" id="ENSOANT00000056518.1">
    <property type="protein sequence ID" value="ENSOANP00000046843.1"/>
    <property type="gene ID" value="ENSOANG00000041884.1"/>
</dbReference>
<dbReference type="OMA" id="SDCANIA"/>
<dbReference type="FunFam" id="2.60.20.10:FF:000007">
    <property type="entry name" value="Crystallin gamma N"/>
    <property type="match status" value="1"/>
</dbReference>
<dbReference type="GO" id="GO:0005212">
    <property type="term" value="F:structural constituent of eye lens"/>
    <property type="evidence" value="ECO:0000318"/>
    <property type="project" value="GO_Central"/>
</dbReference>